<comment type="caution">
    <text evidence="1">The sequence shown here is derived from an EMBL/GenBank/DDBJ whole genome shotgun (WGS) entry which is preliminary data.</text>
</comment>
<organism evidence="1 2">
    <name type="scientific">Xylanimonas ulmi</name>
    <dbReference type="NCBI Taxonomy" id="228973"/>
    <lineage>
        <taxon>Bacteria</taxon>
        <taxon>Bacillati</taxon>
        <taxon>Actinomycetota</taxon>
        <taxon>Actinomycetes</taxon>
        <taxon>Micrococcales</taxon>
        <taxon>Promicromonosporaceae</taxon>
        <taxon>Xylanimonas</taxon>
    </lineage>
</organism>
<sequence>MAVAQAEDLVRKYYAVTDELGLDPTADLMRLEDVAISQELDVQRRSFQDWRNAGWIQKGRTKVLEVAAQSVNLDNSDPATGRVPTVMVDACYDVTAVDVVDPAGTSVVLADRPDRAWVRFTVSNHSWDTDPENAWRVSIALDQREQEPCEPAS</sequence>
<proteinExistence type="predicted"/>
<reference evidence="1 2" key="1">
    <citation type="submission" date="2019-02" db="EMBL/GenBank/DDBJ databases">
        <title>Sequencing the genomes of 1000 actinobacteria strains.</title>
        <authorList>
            <person name="Klenk H.-P."/>
        </authorList>
    </citation>
    <scope>NUCLEOTIDE SEQUENCE [LARGE SCALE GENOMIC DNA]</scope>
    <source>
        <strain evidence="1 2">DSM 16932</strain>
    </source>
</reference>
<dbReference type="OrthoDB" id="3781444at2"/>
<keyword evidence="2" id="KW-1185">Reference proteome</keyword>
<evidence type="ECO:0000313" key="1">
    <source>
        <dbReference type="EMBL" id="RZS60684.1"/>
    </source>
</evidence>
<dbReference type="EMBL" id="SGWX01000001">
    <property type="protein sequence ID" value="RZS60684.1"/>
    <property type="molecule type" value="Genomic_DNA"/>
</dbReference>
<accession>A0A4Q7M041</accession>
<dbReference type="RefSeq" id="WP_130412790.1">
    <property type="nucleotide sequence ID" value="NZ_SGWX01000001.1"/>
</dbReference>
<protein>
    <submittedName>
        <fullName evidence="1">Uncharacterized protein</fullName>
    </submittedName>
</protein>
<evidence type="ECO:0000313" key="2">
    <source>
        <dbReference type="Proteomes" id="UP000293852"/>
    </source>
</evidence>
<name>A0A4Q7M041_9MICO</name>
<dbReference type="AlphaFoldDB" id="A0A4Q7M041"/>
<gene>
    <name evidence="1" type="ORF">EV386_0956</name>
</gene>
<dbReference type="Proteomes" id="UP000293852">
    <property type="component" value="Unassembled WGS sequence"/>
</dbReference>